<dbReference type="EMBL" id="ODYU01002171">
    <property type="protein sequence ID" value="SOQ39329.1"/>
    <property type="molecule type" value="Genomic_DNA"/>
</dbReference>
<gene>
    <name evidence="1" type="ORF">SFRICE_003109</name>
</gene>
<organism evidence="1">
    <name type="scientific">Spodoptera frugiperda</name>
    <name type="common">Fall armyworm</name>
    <dbReference type="NCBI Taxonomy" id="7108"/>
    <lineage>
        <taxon>Eukaryota</taxon>
        <taxon>Metazoa</taxon>
        <taxon>Ecdysozoa</taxon>
        <taxon>Arthropoda</taxon>
        <taxon>Hexapoda</taxon>
        <taxon>Insecta</taxon>
        <taxon>Pterygota</taxon>
        <taxon>Neoptera</taxon>
        <taxon>Endopterygota</taxon>
        <taxon>Lepidoptera</taxon>
        <taxon>Glossata</taxon>
        <taxon>Ditrysia</taxon>
        <taxon>Noctuoidea</taxon>
        <taxon>Noctuidae</taxon>
        <taxon>Amphipyrinae</taxon>
        <taxon>Spodoptera</taxon>
    </lineage>
</organism>
<reference evidence="1" key="1">
    <citation type="submission" date="2016-07" db="EMBL/GenBank/DDBJ databases">
        <authorList>
            <person name="Bretaudeau A."/>
        </authorList>
    </citation>
    <scope>NUCLEOTIDE SEQUENCE</scope>
    <source>
        <strain evidence="1">Rice</strain>
        <tissue evidence="1">Whole body</tissue>
    </source>
</reference>
<evidence type="ECO:0000313" key="1">
    <source>
        <dbReference type="EMBL" id="SOQ39329.1"/>
    </source>
</evidence>
<sequence length="95" mass="11081">MVKSVCTLYSSITNRNVHLCLHLLPLKTNSLMYPKGIQNSLLIRGYVMEPEPTLVFSQDSPLEPDIQMRYDYEIENRDIRTMNEKKITVQHARTV</sequence>
<name>A0A2H1VES9_SPOFR</name>
<protein>
    <submittedName>
        <fullName evidence="1">SFRICE_003109</fullName>
    </submittedName>
</protein>
<proteinExistence type="predicted"/>
<dbReference type="AlphaFoldDB" id="A0A2H1VES9"/>
<accession>A0A2H1VES9</accession>